<accession>E0DHW2</accession>
<organism evidence="2 3">
    <name type="scientific">Corynebacterium matruchotii ATCC 14266</name>
    <dbReference type="NCBI Taxonomy" id="553207"/>
    <lineage>
        <taxon>Bacteria</taxon>
        <taxon>Bacillati</taxon>
        <taxon>Actinomycetota</taxon>
        <taxon>Actinomycetes</taxon>
        <taxon>Mycobacteriales</taxon>
        <taxon>Corynebacteriaceae</taxon>
        <taxon>Corynebacterium</taxon>
    </lineage>
</organism>
<evidence type="ECO:0000313" key="3">
    <source>
        <dbReference type="Proteomes" id="UP000004218"/>
    </source>
</evidence>
<proteinExistence type="predicted"/>
<dbReference type="EMBL" id="ACSH02000008">
    <property type="protein sequence ID" value="EFM47790.1"/>
    <property type="molecule type" value="Genomic_DNA"/>
</dbReference>
<dbReference type="Proteomes" id="UP000004218">
    <property type="component" value="Unassembled WGS sequence"/>
</dbReference>
<keyword evidence="3" id="KW-1185">Reference proteome</keyword>
<gene>
    <name evidence="2" type="ORF">HMPREF0299_5271</name>
</gene>
<evidence type="ECO:0000256" key="1">
    <source>
        <dbReference type="SAM" id="MobiDB-lite"/>
    </source>
</evidence>
<name>E0DHW2_9CORY</name>
<comment type="caution">
    <text evidence="2">The sequence shown here is derived from an EMBL/GenBank/DDBJ whole genome shotgun (WGS) entry which is preliminary data.</text>
</comment>
<evidence type="ECO:0000313" key="2">
    <source>
        <dbReference type="EMBL" id="EFM47790.1"/>
    </source>
</evidence>
<feature type="region of interest" description="Disordered" evidence="1">
    <location>
        <begin position="1"/>
        <end position="39"/>
    </location>
</feature>
<sequence length="39" mass="4049">MRNVSSDGMVRKAPLDDAETSLGDSGGTINSDKPHSSDT</sequence>
<dbReference type="AlphaFoldDB" id="E0DHW2"/>
<reference evidence="2" key="1">
    <citation type="submission" date="2010-08" db="EMBL/GenBank/DDBJ databases">
        <authorList>
            <person name="Harkins D.M."/>
            <person name="Madupu R."/>
            <person name="Durkin A.S."/>
            <person name="Torralba M."/>
            <person name="Methe B."/>
            <person name="Sutton G.G."/>
            <person name="Nelson K.E."/>
        </authorList>
    </citation>
    <scope>NUCLEOTIDE SEQUENCE [LARGE SCALE GENOMIC DNA]</scope>
    <source>
        <strain evidence="2">ATCC 14266</strain>
    </source>
</reference>
<protein>
    <submittedName>
        <fullName evidence="2">Uncharacterized protein</fullName>
    </submittedName>
</protein>